<sequence length="275" mass="29618">MTADLVESSEPAPESLRPWLAELGRIPTVVDLSEPFAHVPQTSTTIVLRAEHDGPRDAFVVGPQTKAIYSRANKPAGCVRLRLAPGAIRTLLGVPAADITDRIVRLADLPGPAAHLATELVELEPDEVVPYLEDELPRRAADTPAQRAHRRLLATAVAAIAEDPVPISELAARLSVSERQLRNLFTSGIGVSPKHFARIDRVRKVLAQARDTPWADIAVTTGYYDQSHMSADFRSLMGVPPTSFLRGEVPAATPCGAPVRSGRNDGLTHEHLGSP</sequence>
<keyword evidence="1" id="KW-0805">Transcription regulation</keyword>
<dbReference type="EMBL" id="JADLQX010000007">
    <property type="protein sequence ID" value="MBF6298410.1"/>
    <property type="molecule type" value="Genomic_DNA"/>
</dbReference>
<name>A0ABS0CPB3_9NOCA</name>
<evidence type="ECO:0000256" key="2">
    <source>
        <dbReference type="ARBA" id="ARBA00023125"/>
    </source>
</evidence>
<evidence type="ECO:0000256" key="1">
    <source>
        <dbReference type="ARBA" id="ARBA00023015"/>
    </source>
</evidence>
<comment type="caution">
    <text evidence="6">The sequence shown here is derived from an EMBL/GenBank/DDBJ whole genome shotgun (WGS) entry which is preliminary data.</text>
</comment>
<organism evidence="6 7">
    <name type="scientific">Nocardia amamiensis</name>
    <dbReference type="NCBI Taxonomy" id="404578"/>
    <lineage>
        <taxon>Bacteria</taxon>
        <taxon>Bacillati</taxon>
        <taxon>Actinomycetota</taxon>
        <taxon>Actinomycetes</taxon>
        <taxon>Mycobacteriales</taxon>
        <taxon>Nocardiaceae</taxon>
        <taxon>Nocardia</taxon>
    </lineage>
</organism>
<dbReference type="SUPFAM" id="SSF46689">
    <property type="entry name" value="Homeodomain-like"/>
    <property type="match status" value="1"/>
</dbReference>
<dbReference type="PANTHER" id="PTHR46796">
    <property type="entry name" value="HTH-TYPE TRANSCRIPTIONAL ACTIVATOR RHAS-RELATED"/>
    <property type="match status" value="1"/>
</dbReference>
<dbReference type="InterPro" id="IPR018060">
    <property type="entry name" value="HTH_AraC"/>
</dbReference>
<feature type="region of interest" description="Disordered" evidence="4">
    <location>
        <begin position="255"/>
        <end position="275"/>
    </location>
</feature>
<keyword evidence="2" id="KW-0238">DNA-binding</keyword>
<evidence type="ECO:0000256" key="4">
    <source>
        <dbReference type="SAM" id="MobiDB-lite"/>
    </source>
</evidence>
<evidence type="ECO:0000256" key="3">
    <source>
        <dbReference type="ARBA" id="ARBA00023163"/>
    </source>
</evidence>
<dbReference type="PROSITE" id="PS01124">
    <property type="entry name" value="HTH_ARAC_FAMILY_2"/>
    <property type="match status" value="1"/>
</dbReference>
<proteinExistence type="predicted"/>
<feature type="compositionally biased region" description="Basic and acidic residues" evidence="4">
    <location>
        <begin position="262"/>
        <end position="275"/>
    </location>
</feature>
<dbReference type="PANTHER" id="PTHR46796:SF15">
    <property type="entry name" value="BLL1074 PROTEIN"/>
    <property type="match status" value="1"/>
</dbReference>
<dbReference type="InterPro" id="IPR050204">
    <property type="entry name" value="AraC_XylS_family_regulators"/>
</dbReference>
<accession>A0ABS0CPB3</accession>
<dbReference type="SMART" id="SM00342">
    <property type="entry name" value="HTH_ARAC"/>
    <property type="match status" value="1"/>
</dbReference>
<feature type="domain" description="HTH araC/xylS-type" evidence="5">
    <location>
        <begin position="150"/>
        <end position="247"/>
    </location>
</feature>
<dbReference type="Proteomes" id="UP000702209">
    <property type="component" value="Unassembled WGS sequence"/>
</dbReference>
<evidence type="ECO:0000313" key="6">
    <source>
        <dbReference type="EMBL" id="MBF6298410.1"/>
    </source>
</evidence>
<dbReference type="Gene3D" id="1.10.10.60">
    <property type="entry name" value="Homeodomain-like"/>
    <property type="match status" value="1"/>
</dbReference>
<dbReference type="Pfam" id="PF12833">
    <property type="entry name" value="HTH_18"/>
    <property type="match status" value="1"/>
</dbReference>
<protein>
    <submittedName>
        <fullName evidence="6">AraC family transcriptional regulator</fullName>
    </submittedName>
</protein>
<evidence type="ECO:0000259" key="5">
    <source>
        <dbReference type="PROSITE" id="PS01124"/>
    </source>
</evidence>
<dbReference type="InterPro" id="IPR009057">
    <property type="entry name" value="Homeodomain-like_sf"/>
</dbReference>
<evidence type="ECO:0000313" key="7">
    <source>
        <dbReference type="Proteomes" id="UP000702209"/>
    </source>
</evidence>
<gene>
    <name evidence="6" type="ORF">IU459_12760</name>
</gene>
<reference evidence="6 7" key="1">
    <citation type="submission" date="2020-10" db="EMBL/GenBank/DDBJ databases">
        <title>Identification of Nocardia species via Next-generation sequencing and recognition of intraspecies genetic diversity.</title>
        <authorList>
            <person name="Li P."/>
            <person name="Li P."/>
            <person name="Lu B."/>
        </authorList>
    </citation>
    <scope>NUCLEOTIDE SEQUENCE [LARGE SCALE GENOMIC DNA]</scope>
    <source>
        <strain evidence="6 7">BJ06-0157</strain>
    </source>
</reference>
<keyword evidence="7" id="KW-1185">Reference proteome</keyword>
<keyword evidence="3" id="KW-0804">Transcription</keyword>